<feature type="transmembrane region" description="Helical" evidence="6">
    <location>
        <begin position="139"/>
        <end position="161"/>
    </location>
</feature>
<dbReference type="GO" id="GO:0015123">
    <property type="term" value="F:acetate transmembrane transporter activity"/>
    <property type="evidence" value="ECO:0007669"/>
    <property type="project" value="TreeGrafter"/>
</dbReference>
<evidence type="ECO:0000313" key="8">
    <source>
        <dbReference type="Proteomes" id="UP000193467"/>
    </source>
</evidence>
<evidence type="ECO:0000256" key="3">
    <source>
        <dbReference type="ARBA" id="ARBA00022692"/>
    </source>
</evidence>
<feature type="transmembrane region" description="Helical" evidence="6">
    <location>
        <begin position="50"/>
        <end position="68"/>
    </location>
</feature>
<dbReference type="InterPro" id="IPR051633">
    <property type="entry name" value="AceTr"/>
</dbReference>
<protein>
    <submittedName>
        <fullName evidence="7">GPR1/FUN34/yaaH family-domain-containing protein</fullName>
    </submittedName>
</protein>
<feature type="transmembrane region" description="Helical" evidence="6">
    <location>
        <begin position="167"/>
        <end position="186"/>
    </location>
</feature>
<evidence type="ECO:0000313" key="7">
    <source>
        <dbReference type="EMBL" id="ORY89603.1"/>
    </source>
</evidence>
<evidence type="ECO:0000256" key="2">
    <source>
        <dbReference type="ARBA" id="ARBA00005587"/>
    </source>
</evidence>
<keyword evidence="3 6" id="KW-0812">Transmembrane</keyword>
<dbReference type="PANTHER" id="PTHR31123:SF1">
    <property type="entry name" value="ACCUMULATION OF DYADS PROTEIN 2-RELATED"/>
    <property type="match status" value="1"/>
</dbReference>
<comment type="caution">
    <text evidence="7">The sequence shown here is derived from an EMBL/GenBank/DDBJ whole genome shotgun (WGS) entry which is preliminary data.</text>
</comment>
<accession>A0A1Y2FZG3</accession>
<keyword evidence="8" id="KW-1185">Reference proteome</keyword>
<evidence type="ECO:0000256" key="5">
    <source>
        <dbReference type="ARBA" id="ARBA00023136"/>
    </source>
</evidence>
<evidence type="ECO:0000256" key="1">
    <source>
        <dbReference type="ARBA" id="ARBA00004141"/>
    </source>
</evidence>
<dbReference type="InParanoid" id="A0A1Y2FZG3"/>
<dbReference type="InterPro" id="IPR000791">
    <property type="entry name" value="Gpr1/Fun34/SatP-like"/>
</dbReference>
<evidence type="ECO:0000256" key="4">
    <source>
        <dbReference type="ARBA" id="ARBA00022989"/>
    </source>
</evidence>
<gene>
    <name evidence="7" type="ORF">BCR35DRAFT_344709</name>
</gene>
<feature type="transmembrane region" description="Helical" evidence="6">
    <location>
        <begin position="198"/>
        <end position="218"/>
    </location>
</feature>
<evidence type="ECO:0000256" key="6">
    <source>
        <dbReference type="SAM" id="Phobius"/>
    </source>
</evidence>
<dbReference type="PANTHER" id="PTHR31123">
    <property type="entry name" value="ACCUMULATION OF DYADS PROTEIN 2-RELATED"/>
    <property type="match status" value="1"/>
</dbReference>
<keyword evidence="4 6" id="KW-1133">Transmembrane helix</keyword>
<dbReference type="AlphaFoldDB" id="A0A1Y2FZG3"/>
<dbReference type="Proteomes" id="UP000193467">
    <property type="component" value="Unassembled WGS sequence"/>
</dbReference>
<dbReference type="Pfam" id="PF01184">
    <property type="entry name" value="Gpr1_Fun34_YaaH"/>
    <property type="match status" value="1"/>
</dbReference>
<dbReference type="OrthoDB" id="3648309at2759"/>
<dbReference type="GO" id="GO:0005886">
    <property type="term" value="C:plasma membrane"/>
    <property type="evidence" value="ECO:0007669"/>
    <property type="project" value="TreeGrafter"/>
</dbReference>
<name>A0A1Y2FZG3_9BASI</name>
<comment type="similarity">
    <text evidence="2">Belongs to the acetate uptake transporter (AceTr) (TC 2.A.96) family.</text>
</comment>
<reference evidence="7 8" key="1">
    <citation type="submission" date="2016-07" db="EMBL/GenBank/DDBJ databases">
        <title>Pervasive Adenine N6-methylation of Active Genes in Fungi.</title>
        <authorList>
            <consortium name="DOE Joint Genome Institute"/>
            <person name="Mondo S.J."/>
            <person name="Dannebaum R.O."/>
            <person name="Kuo R.C."/>
            <person name="Labutti K."/>
            <person name="Haridas S."/>
            <person name="Kuo A."/>
            <person name="Salamov A."/>
            <person name="Ahrendt S.R."/>
            <person name="Lipzen A."/>
            <person name="Sullivan W."/>
            <person name="Andreopoulos W.B."/>
            <person name="Clum A."/>
            <person name="Lindquist E."/>
            <person name="Daum C."/>
            <person name="Ramamoorthy G.K."/>
            <person name="Gryganskyi A."/>
            <person name="Culley D."/>
            <person name="Magnuson J.K."/>
            <person name="James T.Y."/>
            <person name="O'Malley M.A."/>
            <person name="Stajich J.E."/>
            <person name="Spatafora J.W."/>
            <person name="Visel A."/>
            <person name="Grigoriev I.V."/>
        </authorList>
    </citation>
    <scope>NUCLEOTIDE SEQUENCE [LARGE SCALE GENOMIC DNA]</scope>
    <source>
        <strain evidence="7 8">62-1032</strain>
    </source>
</reference>
<keyword evidence="5 6" id="KW-0472">Membrane</keyword>
<dbReference type="NCBIfam" id="NF038013">
    <property type="entry name" value="AceTr_1"/>
    <property type="match status" value="1"/>
</dbReference>
<comment type="subcellular location">
    <subcellularLocation>
        <location evidence="1">Membrane</location>
        <topology evidence="1">Multi-pass membrane protein</topology>
    </subcellularLocation>
</comment>
<feature type="transmembrane region" description="Helical" evidence="6">
    <location>
        <begin position="108"/>
        <end position="127"/>
    </location>
</feature>
<sequence length="238" mass="25571">MSQHETLDKETTRIGDNANDFHVPVTVHRSTEQAFLPVYHGNKIANPSPLAFSAVAVSLFLVSQVALGTDKLSSLSIVVTVALGYSAVALLVAGIWEFPSGNPFGAALYTSLSGFFASLALVLSPWSDVSTSYTNAAEFPVAVSQFFFAWFITVFIFIVAAHRSSGGLVIFLSLVDLTLLFIGLAYRYPGKTVLLKTGGALGIVASFVAWYATLASLLDNDSLFRLPVLLDLTKKRRA</sequence>
<proteinExistence type="inferred from homology"/>
<dbReference type="EMBL" id="MCGR01000005">
    <property type="protein sequence ID" value="ORY89603.1"/>
    <property type="molecule type" value="Genomic_DNA"/>
</dbReference>
<feature type="transmembrane region" description="Helical" evidence="6">
    <location>
        <begin position="75"/>
        <end position="96"/>
    </location>
</feature>
<organism evidence="7 8">
    <name type="scientific">Leucosporidium creatinivorum</name>
    <dbReference type="NCBI Taxonomy" id="106004"/>
    <lineage>
        <taxon>Eukaryota</taxon>
        <taxon>Fungi</taxon>
        <taxon>Dikarya</taxon>
        <taxon>Basidiomycota</taxon>
        <taxon>Pucciniomycotina</taxon>
        <taxon>Microbotryomycetes</taxon>
        <taxon>Leucosporidiales</taxon>
        <taxon>Leucosporidium</taxon>
    </lineage>
</organism>